<dbReference type="InterPro" id="IPR052407">
    <property type="entry name" value="BTB_POZ_domain_cont_9"/>
</dbReference>
<dbReference type="EMBL" id="CAJFCW020000005">
    <property type="protein sequence ID" value="CAG9119797.1"/>
    <property type="molecule type" value="Genomic_DNA"/>
</dbReference>
<dbReference type="InterPro" id="IPR000210">
    <property type="entry name" value="BTB/POZ_dom"/>
</dbReference>
<dbReference type="InterPro" id="IPR011705">
    <property type="entry name" value="BACK"/>
</dbReference>
<name>A0A811L848_9BILA</name>
<keyword evidence="3" id="KW-1185">Reference proteome</keyword>
<dbReference type="Gene3D" id="1.25.40.420">
    <property type="match status" value="1"/>
</dbReference>
<dbReference type="SMART" id="SM00225">
    <property type="entry name" value="BTB"/>
    <property type="match status" value="1"/>
</dbReference>
<dbReference type="SUPFAM" id="SSF49785">
    <property type="entry name" value="Galactose-binding domain-like"/>
    <property type="match status" value="2"/>
</dbReference>
<evidence type="ECO:0000313" key="3">
    <source>
        <dbReference type="Proteomes" id="UP000614601"/>
    </source>
</evidence>
<dbReference type="OrthoDB" id="9997739at2759"/>
<dbReference type="Pfam" id="PF00754">
    <property type="entry name" value="F5_F8_type_C"/>
    <property type="match status" value="1"/>
</dbReference>
<dbReference type="GO" id="GO:0008344">
    <property type="term" value="P:adult locomotory behavior"/>
    <property type="evidence" value="ECO:0007669"/>
    <property type="project" value="TreeGrafter"/>
</dbReference>
<sequence length="605" mass="69731">MSEYSPYHLLQSPSDKEVGQGSLPNVHNNQEFNDVQTLTNQIKGLYLSPECSDVTLIVDDKRFNAHKTILSCRSEYFRAMFFGGMRERQDAEVVLHDTSAPAFEILLNYFYTGKLRFNNMKLNLFLDVFGLVHLYGIKKLEESMCEYLKHSLQVSTVTVIYSTAHLYALETLMNDCLEFMDRYAAEVMATDSFLHLTGSGLLQILSRNSFCALELSIFQTLMKWIDCHPEEENMYNSLLQQIRLPLIKLGDLMEVVRPTNMIEPERILDAINDQISKRTSDLGYRGFKKLNTNVVSTAMGAKVIEGQNGDTIMKPKDDQKIEIEKCTCHEVAIQDQCITVELGRAYIINYIELHMVDRDQRLYSYYIDISMDGTDWVRVINYNQFYCRGKQKLFFSERVARFIRLTCNRSSVHTMFYISELKAMYVSESPELHNDTIIPVHNVATIEENAHVIEGVSRSRNALLNGITENYDWDNGYTCHQLGSGFITVQLPQPYIIGSLKLLLWDCDDRRYCFTIEVSHDNEQFVKIVEGRQLQSWQTFYFKPLPVVFIKITGTRNTANEVFHLVHFECPADPRNCHPSSNVAISDVNTYPVIYAHPDQQSSQT</sequence>
<evidence type="ECO:0000259" key="1">
    <source>
        <dbReference type="PROSITE" id="PS50097"/>
    </source>
</evidence>
<evidence type="ECO:0000313" key="2">
    <source>
        <dbReference type="EMBL" id="CAD5224308.1"/>
    </source>
</evidence>
<reference evidence="2" key="1">
    <citation type="submission" date="2020-09" db="EMBL/GenBank/DDBJ databases">
        <authorList>
            <person name="Kikuchi T."/>
        </authorList>
    </citation>
    <scope>NUCLEOTIDE SEQUENCE</scope>
    <source>
        <strain evidence="2">SH1</strain>
    </source>
</reference>
<dbReference type="EMBL" id="CAJFDH010000005">
    <property type="protein sequence ID" value="CAD5224308.1"/>
    <property type="molecule type" value="Genomic_DNA"/>
</dbReference>
<dbReference type="SMART" id="SM00875">
    <property type="entry name" value="BACK"/>
    <property type="match status" value="1"/>
</dbReference>
<dbReference type="AlphaFoldDB" id="A0A811L848"/>
<dbReference type="InterPro" id="IPR000421">
    <property type="entry name" value="FA58C"/>
</dbReference>
<dbReference type="PANTHER" id="PTHR46306:SF1">
    <property type="entry name" value="BTB_POZ DOMAIN-CONTAINING PROTEIN 9"/>
    <property type="match status" value="1"/>
</dbReference>
<dbReference type="InterPro" id="IPR011333">
    <property type="entry name" value="SKP1/BTB/POZ_sf"/>
</dbReference>
<dbReference type="InterPro" id="IPR008979">
    <property type="entry name" value="Galactose-bd-like_sf"/>
</dbReference>
<dbReference type="GO" id="GO:0005737">
    <property type="term" value="C:cytoplasm"/>
    <property type="evidence" value="ECO:0007669"/>
    <property type="project" value="TreeGrafter"/>
</dbReference>
<dbReference type="Gene3D" id="3.30.710.10">
    <property type="entry name" value="Potassium Channel Kv1.1, Chain A"/>
    <property type="match status" value="1"/>
</dbReference>
<comment type="caution">
    <text evidence="2">The sequence shown here is derived from an EMBL/GenBank/DDBJ whole genome shotgun (WGS) entry which is preliminary data.</text>
</comment>
<dbReference type="Pfam" id="PF00651">
    <property type="entry name" value="BTB"/>
    <property type="match status" value="1"/>
</dbReference>
<protein>
    <recommendedName>
        <fullName evidence="1">BTB domain-containing protein</fullName>
    </recommendedName>
</protein>
<dbReference type="Pfam" id="PF07707">
    <property type="entry name" value="BACK"/>
    <property type="match status" value="1"/>
</dbReference>
<accession>A0A811L848</accession>
<dbReference type="Proteomes" id="UP000614601">
    <property type="component" value="Unassembled WGS sequence"/>
</dbReference>
<dbReference type="PANTHER" id="PTHR46306">
    <property type="entry name" value="BTB/POZ DOMAIN-CONTAINING PROTEIN 9"/>
    <property type="match status" value="1"/>
</dbReference>
<dbReference type="GO" id="GO:0048512">
    <property type="term" value="P:circadian behavior"/>
    <property type="evidence" value="ECO:0007669"/>
    <property type="project" value="TreeGrafter"/>
</dbReference>
<gene>
    <name evidence="2" type="ORF">BOKJ2_LOCUS11014</name>
</gene>
<dbReference type="PROSITE" id="PS50097">
    <property type="entry name" value="BTB"/>
    <property type="match status" value="1"/>
</dbReference>
<proteinExistence type="predicted"/>
<feature type="domain" description="BTB" evidence="1">
    <location>
        <begin position="52"/>
        <end position="119"/>
    </location>
</feature>
<dbReference type="GO" id="GO:0050804">
    <property type="term" value="P:modulation of chemical synaptic transmission"/>
    <property type="evidence" value="ECO:0007669"/>
    <property type="project" value="TreeGrafter"/>
</dbReference>
<organism evidence="2 3">
    <name type="scientific">Bursaphelenchus okinawaensis</name>
    <dbReference type="NCBI Taxonomy" id="465554"/>
    <lineage>
        <taxon>Eukaryota</taxon>
        <taxon>Metazoa</taxon>
        <taxon>Ecdysozoa</taxon>
        <taxon>Nematoda</taxon>
        <taxon>Chromadorea</taxon>
        <taxon>Rhabditida</taxon>
        <taxon>Tylenchina</taxon>
        <taxon>Tylenchomorpha</taxon>
        <taxon>Aphelenchoidea</taxon>
        <taxon>Aphelenchoididae</taxon>
        <taxon>Bursaphelenchus</taxon>
    </lineage>
</organism>
<dbReference type="Gene3D" id="2.60.120.260">
    <property type="entry name" value="Galactose-binding domain-like"/>
    <property type="match status" value="2"/>
</dbReference>
<dbReference type="SUPFAM" id="SSF54695">
    <property type="entry name" value="POZ domain"/>
    <property type="match status" value="1"/>
</dbReference>
<dbReference type="Proteomes" id="UP000783686">
    <property type="component" value="Unassembled WGS sequence"/>
</dbReference>